<dbReference type="InterPro" id="IPR017871">
    <property type="entry name" value="ABC_transporter-like_CS"/>
</dbReference>
<sequence length="277" mass="30420">MTAPTQELRPSRADGHEPAVRLDAVSKVYGRDLLALDRVSLSVDKGEFVCLLGASGCGKSTMLNLVAGLDRPTAGEIDTKGGRIAMMFQEPALFPWLTVSANIELALRVKSSTRSTTKKERRERATELLEIVHLGGFGAKRPHELSGGMRQRVALARALAQDADVLLMDEPFGALDAMTRDLLHDELERIWRERELSVLFVTHNVREAVRLGDRVVLLSSRPGTVIEEFPITLPRPRRTDSGEVAELASTITARLREEVLRHAKPAKRPVGAGAEHG</sequence>
<name>A0ABV9ER07_9ACTN</name>
<keyword evidence="6" id="KW-1185">Reference proteome</keyword>
<dbReference type="PANTHER" id="PTHR42788">
    <property type="entry name" value="TAURINE IMPORT ATP-BINDING PROTEIN-RELATED"/>
    <property type="match status" value="1"/>
</dbReference>
<reference evidence="6" key="1">
    <citation type="journal article" date="2019" name="Int. J. Syst. Evol. Microbiol.">
        <title>The Global Catalogue of Microorganisms (GCM) 10K type strain sequencing project: providing services to taxonomists for standard genome sequencing and annotation.</title>
        <authorList>
            <consortium name="The Broad Institute Genomics Platform"/>
            <consortium name="The Broad Institute Genome Sequencing Center for Infectious Disease"/>
            <person name="Wu L."/>
            <person name="Ma J."/>
        </authorList>
    </citation>
    <scope>NUCLEOTIDE SEQUENCE [LARGE SCALE GENOMIC DNA]</scope>
    <source>
        <strain evidence="6">CCUG 49560</strain>
    </source>
</reference>
<dbReference type="Pfam" id="PF00005">
    <property type="entry name" value="ABC_tran"/>
    <property type="match status" value="1"/>
</dbReference>
<dbReference type="RefSeq" id="WP_262845142.1">
    <property type="nucleotide sequence ID" value="NZ_JANZYP010000037.1"/>
</dbReference>
<evidence type="ECO:0000259" key="4">
    <source>
        <dbReference type="PROSITE" id="PS50893"/>
    </source>
</evidence>
<accession>A0ABV9ER07</accession>
<evidence type="ECO:0000256" key="2">
    <source>
        <dbReference type="ARBA" id="ARBA00022741"/>
    </source>
</evidence>
<dbReference type="InterPro" id="IPR027417">
    <property type="entry name" value="P-loop_NTPase"/>
</dbReference>
<dbReference type="PROSITE" id="PS00211">
    <property type="entry name" value="ABC_TRANSPORTER_1"/>
    <property type="match status" value="1"/>
</dbReference>
<comment type="caution">
    <text evidence="5">The sequence shown here is derived from an EMBL/GenBank/DDBJ whole genome shotgun (WGS) entry which is preliminary data.</text>
</comment>
<dbReference type="Gene3D" id="3.40.50.300">
    <property type="entry name" value="P-loop containing nucleotide triphosphate hydrolases"/>
    <property type="match status" value="1"/>
</dbReference>
<dbReference type="CDD" id="cd03293">
    <property type="entry name" value="ABC_NrtD_SsuB_transporters"/>
    <property type="match status" value="1"/>
</dbReference>
<dbReference type="PROSITE" id="PS50893">
    <property type="entry name" value="ABC_TRANSPORTER_2"/>
    <property type="match status" value="1"/>
</dbReference>
<evidence type="ECO:0000313" key="5">
    <source>
        <dbReference type="EMBL" id="MFC4590795.1"/>
    </source>
</evidence>
<dbReference type="GO" id="GO:0005524">
    <property type="term" value="F:ATP binding"/>
    <property type="evidence" value="ECO:0007669"/>
    <property type="project" value="UniProtKB-KW"/>
</dbReference>
<dbReference type="PANTHER" id="PTHR42788:SF13">
    <property type="entry name" value="ALIPHATIC SULFONATES IMPORT ATP-BINDING PROTEIN SSUB"/>
    <property type="match status" value="1"/>
</dbReference>
<dbReference type="InterPro" id="IPR003439">
    <property type="entry name" value="ABC_transporter-like_ATP-bd"/>
</dbReference>
<keyword evidence="3 5" id="KW-0067">ATP-binding</keyword>
<feature type="domain" description="ABC transporter" evidence="4">
    <location>
        <begin position="20"/>
        <end position="245"/>
    </location>
</feature>
<dbReference type="SUPFAM" id="SSF52540">
    <property type="entry name" value="P-loop containing nucleoside triphosphate hydrolases"/>
    <property type="match status" value="1"/>
</dbReference>
<dbReference type="SMART" id="SM00382">
    <property type="entry name" value="AAA"/>
    <property type="match status" value="1"/>
</dbReference>
<organism evidence="5 6">
    <name type="scientific">Sphaerisporangium corydalis</name>
    <dbReference type="NCBI Taxonomy" id="1441875"/>
    <lineage>
        <taxon>Bacteria</taxon>
        <taxon>Bacillati</taxon>
        <taxon>Actinomycetota</taxon>
        <taxon>Actinomycetes</taxon>
        <taxon>Streptosporangiales</taxon>
        <taxon>Streptosporangiaceae</taxon>
        <taxon>Sphaerisporangium</taxon>
    </lineage>
</organism>
<keyword evidence="1" id="KW-0813">Transport</keyword>
<dbReference type="EMBL" id="JBHSFN010000025">
    <property type="protein sequence ID" value="MFC4590795.1"/>
    <property type="molecule type" value="Genomic_DNA"/>
</dbReference>
<protein>
    <submittedName>
        <fullName evidence="5">ABC transporter ATP-binding protein</fullName>
    </submittedName>
</protein>
<evidence type="ECO:0000256" key="3">
    <source>
        <dbReference type="ARBA" id="ARBA00022840"/>
    </source>
</evidence>
<proteinExistence type="predicted"/>
<dbReference type="Proteomes" id="UP001595891">
    <property type="component" value="Unassembled WGS sequence"/>
</dbReference>
<evidence type="ECO:0000313" key="6">
    <source>
        <dbReference type="Proteomes" id="UP001595891"/>
    </source>
</evidence>
<evidence type="ECO:0000256" key="1">
    <source>
        <dbReference type="ARBA" id="ARBA00022448"/>
    </source>
</evidence>
<dbReference type="InterPro" id="IPR003593">
    <property type="entry name" value="AAA+_ATPase"/>
</dbReference>
<dbReference type="InterPro" id="IPR050166">
    <property type="entry name" value="ABC_transporter_ATP-bind"/>
</dbReference>
<gene>
    <name evidence="5" type="ORF">ACFO8L_32190</name>
</gene>
<keyword evidence="2" id="KW-0547">Nucleotide-binding</keyword>